<evidence type="ECO:0000313" key="2">
    <source>
        <dbReference type="Proteomes" id="UP000255125"/>
    </source>
</evidence>
<dbReference type="RefSeq" id="WP_042561592.1">
    <property type="nucleotide sequence ID" value="NZ_CDMF01000001.1"/>
</dbReference>
<accession>A0A0B7DHV4</accession>
<dbReference type="OrthoDB" id="6115334at2"/>
<sequence>MRLDQMPYHSMPTLAVLPFRQFSIGWTWQLRALKLFPESQLSWKRYSYDNGSGHARAAVFTSYEEAIEAADEFNSRTSELVAQAVPDPVLQSSTALKVEKALTAARRIHAEEELMEREAIKRNAHLPRPNMQELELHNTMESLRQPLYQELERAPYLEIVAIPRFNMCLRRTEDQTWEQIGALSPKRSQICLREVTAKGFGLSGADHWGRTKAQIRALLLPRANQLLQLASVKQMLAEARMRGQRVVVCGGFVFWYEDDGVPRWVLKNTGGESSSDEGNTLWYEGTILSKNHGRIVVLPYIKENGEKVQGHTKNAPHDGKALPRHRDQYVTLPFEILDGDLMIGLFGELHYE</sequence>
<organism evidence="1 2">
    <name type="scientific">Pseudomonas fluorescens</name>
    <dbReference type="NCBI Taxonomy" id="294"/>
    <lineage>
        <taxon>Bacteria</taxon>
        <taxon>Pseudomonadati</taxon>
        <taxon>Pseudomonadota</taxon>
        <taxon>Gammaproteobacteria</taxon>
        <taxon>Pseudomonadales</taxon>
        <taxon>Pseudomonadaceae</taxon>
        <taxon>Pseudomonas</taxon>
    </lineage>
</organism>
<protein>
    <submittedName>
        <fullName evidence="1">Uncharacterized protein</fullName>
    </submittedName>
</protein>
<evidence type="ECO:0000313" key="1">
    <source>
        <dbReference type="EMBL" id="SUD34114.1"/>
    </source>
</evidence>
<name>A0A0B7DHV4_PSEFL</name>
<reference evidence="1 2" key="1">
    <citation type="submission" date="2018-06" db="EMBL/GenBank/DDBJ databases">
        <authorList>
            <consortium name="Pathogen Informatics"/>
            <person name="Doyle S."/>
        </authorList>
    </citation>
    <scope>NUCLEOTIDE SEQUENCE [LARGE SCALE GENOMIC DNA]</scope>
    <source>
        <strain evidence="1 2">NCTC10392</strain>
    </source>
</reference>
<dbReference type="EMBL" id="UGUS01000002">
    <property type="protein sequence ID" value="SUD34114.1"/>
    <property type="molecule type" value="Genomic_DNA"/>
</dbReference>
<proteinExistence type="predicted"/>
<dbReference type="AlphaFoldDB" id="A0A0B7DHV4"/>
<dbReference type="Proteomes" id="UP000255125">
    <property type="component" value="Unassembled WGS sequence"/>
</dbReference>
<gene>
    <name evidence="1" type="ORF">NCTC10392_05434</name>
</gene>